<sequence>MIEVGEGLVDLVVPLEALKEGVCGFLIDDSRLGGVIWVLPLVFLISTPRTTCSGMVMEQAYDSSEANQFIYTTCTGTDADGHNLLFFP</sequence>
<proteinExistence type="predicted"/>
<dbReference type="Proteomes" id="UP000224056">
    <property type="component" value="Chromosome"/>
</dbReference>
<protein>
    <submittedName>
        <fullName evidence="1">Uncharacterized protein</fullName>
    </submittedName>
</protein>
<organism evidence="1 2">
    <name type="scientific">Bifidobacterium asteroides DSM 20089</name>
    <dbReference type="NCBI Taxonomy" id="1437594"/>
    <lineage>
        <taxon>Bacteria</taxon>
        <taxon>Bacillati</taxon>
        <taxon>Actinomycetota</taxon>
        <taxon>Actinomycetes</taxon>
        <taxon>Bifidobacteriales</taxon>
        <taxon>Bifidobacteriaceae</taxon>
        <taxon>Bifidobacterium</taxon>
    </lineage>
</organism>
<accession>A0AAD0EWC6</accession>
<dbReference type="EMBL" id="CP017696">
    <property type="protein sequence ID" value="ATO40776.1"/>
    <property type="molecule type" value="Genomic_DNA"/>
</dbReference>
<evidence type="ECO:0000313" key="1">
    <source>
        <dbReference type="EMBL" id="ATO40776.1"/>
    </source>
</evidence>
<dbReference type="AlphaFoldDB" id="A0AAD0EWC6"/>
<name>A0AAD0EWC6_9BIFI</name>
<gene>
    <name evidence="1" type="ORF">BA20089_00185</name>
</gene>
<reference evidence="1 2" key="1">
    <citation type="submission" date="2016-10" db="EMBL/GenBank/DDBJ databases">
        <title>The whole genome sequencing and assembly of B. asteroides DSM 20089 strain.</title>
        <authorList>
            <person name="Lee Y.-J."/>
            <person name="Park M.-K."/>
            <person name="Yi H."/>
            <person name="Bahn Y.-S."/>
            <person name="Kim J.F."/>
            <person name="Lee D.-W."/>
        </authorList>
    </citation>
    <scope>NUCLEOTIDE SEQUENCE [LARGE SCALE GENOMIC DNA]</scope>
    <source>
        <strain evidence="1 2">DSM 20089</strain>
    </source>
</reference>
<dbReference type="RefSeq" id="WP_015021222.1">
    <property type="nucleotide sequence ID" value="NZ_CP017696.1"/>
</dbReference>
<dbReference type="GeneID" id="93049798"/>
<evidence type="ECO:0000313" key="2">
    <source>
        <dbReference type="Proteomes" id="UP000224056"/>
    </source>
</evidence>